<name>A0ABD3WI17_SINWO</name>
<comment type="caution">
    <text evidence="1">The sequence shown here is derived from an EMBL/GenBank/DDBJ whole genome shotgun (WGS) entry which is preliminary data.</text>
</comment>
<protein>
    <submittedName>
        <fullName evidence="1">Uncharacterized protein</fullName>
    </submittedName>
</protein>
<sequence>TGLLYCEPVQLPLDHVKFCIHADNLQLGEKRACLDLGFSFLSFSHVLADICLH</sequence>
<dbReference type="Proteomes" id="UP001634394">
    <property type="component" value="Unassembled WGS sequence"/>
</dbReference>
<reference evidence="1 2" key="1">
    <citation type="submission" date="2024-11" db="EMBL/GenBank/DDBJ databases">
        <title>Chromosome-level genome assembly of the freshwater bivalve Anodonta woodiana.</title>
        <authorList>
            <person name="Chen X."/>
        </authorList>
    </citation>
    <scope>NUCLEOTIDE SEQUENCE [LARGE SCALE GENOMIC DNA]</scope>
    <source>
        <strain evidence="1">MN2024</strain>
        <tissue evidence="1">Gills</tissue>
    </source>
</reference>
<proteinExistence type="predicted"/>
<dbReference type="EMBL" id="JBJQND010000007">
    <property type="protein sequence ID" value="KAL3872393.1"/>
    <property type="molecule type" value="Genomic_DNA"/>
</dbReference>
<evidence type="ECO:0000313" key="1">
    <source>
        <dbReference type="EMBL" id="KAL3872393.1"/>
    </source>
</evidence>
<organism evidence="1 2">
    <name type="scientific">Sinanodonta woodiana</name>
    <name type="common">Chinese pond mussel</name>
    <name type="synonym">Anodonta woodiana</name>
    <dbReference type="NCBI Taxonomy" id="1069815"/>
    <lineage>
        <taxon>Eukaryota</taxon>
        <taxon>Metazoa</taxon>
        <taxon>Spiralia</taxon>
        <taxon>Lophotrochozoa</taxon>
        <taxon>Mollusca</taxon>
        <taxon>Bivalvia</taxon>
        <taxon>Autobranchia</taxon>
        <taxon>Heteroconchia</taxon>
        <taxon>Palaeoheterodonta</taxon>
        <taxon>Unionida</taxon>
        <taxon>Unionoidea</taxon>
        <taxon>Unionidae</taxon>
        <taxon>Unioninae</taxon>
        <taxon>Sinanodonta</taxon>
    </lineage>
</organism>
<feature type="non-terminal residue" evidence="1">
    <location>
        <position position="1"/>
    </location>
</feature>
<evidence type="ECO:0000313" key="2">
    <source>
        <dbReference type="Proteomes" id="UP001634394"/>
    </source>
</evidence>
<gene>
    <name evidence="1" type="ORF">ACJMK2_040322</name>
</gene>
<keyword evidence="2" id="KW-1185">Reference proteome</keyword>
<accession>A0ABD3WI17</accession>
<dbReference type="AlphaFoldDB" id="A0ABD3WI17"/>